<comment type="caution">
    <text evidence="2">The sequence shown here is derived from an EMBL/GenBank/DDBJ whole genome shotgun (WGS) entry which is preliminary data.</text>
</comment>
<organism evidence="2 3">
    <name type="scientific">Hymenoscyphus albidus</name>
    <dbReference type="NCBI Taxonomy" id="595503"/>
    <lineage>
        <taxon>Eukaryota</taxon>
        <taxon>Fungi</taxon>
        <taxon>Dikarya</taxon>
        <taxon>Ascomycota</taxon>
        <taxon>Pezizomycotina</taxon>
        <taxon>Leotiomycetes</taxon>
        <taxon>Helotiales</taxon>
        <taxon>Helotiaceae</taxon>
        <taxon>Hymenoscyphus</taxon>
    </lineage>
</organism>
<keyword evidence="3" id="KW-1185">Reference proteome</keyword>
<protein>
    <submittedName>
        <fullName evidence="2">Uncharacterized protein</fullName>
    </submittedName>
</protein>
<sequence length="199" mass="22113">MSPSPSTKNPTASMLTSPTSSSHFSYANLSVLVASMIKEYFKAAAAATPSLVRATMIDDYPIQPVIFPKGPYGLLSPLVNRNTSCIKYSTHYTCGHYSIDRDVHSPVCVLATLENPRNAKCEGLHNVVRSEHSKTCQRCGGIDLNAHDDDSDDEDENNTENESEEDEGYESREQSQDENENEDENDEMDAMDEDDSEEY</sequence>
<evidence type="ECO:0000313" key="3">
    <source>
        <dbReference type="Proteomes" id="UP000701801"/>
    </source>
</evidence>
<evidence type="ECO:0000256" key="1">
    <source>
        <dbReference type="SAM" id="MobiDB-lite"/>
    </source>
</evidence>
<accession>A0A9N9Q3Z0</accession>
<proteinExistence type="predicted"/>
<gene>
    <name evidence="2" type="ORF">HYALB_00011962</name>
</gene>
<feature type="compositionally biased region" description="Acidic residues" evidence="1">
    <location>
        <begin position="149"/>
        <end position="168"/>
    </location>
</feature>
<dbReference type="EMBL" id="CAJVRM010000099">
    <property type="protein sequence ID" value="CAG8974294.1"/>
    <property type="molecule type" value="Genomic_DNA"/>
</dbReference>
<evidence type="ECO:0000313" key="2">
    <source>
        <dbReference type="EMBL" id="CAG8974294.1"/>
    </source>
</evidence>
<reference evidence="2" key="1">
    <citation type="submission" date="2021-07" db="EMBL/GenBank/DDBJ databases">
        <authorList>
            <person name="Durling M."/>
        </authorList>
    </citation>
    <scope>NUCLEOTIDE SEQUENCE</scope>
</reference>
<feature type="region of interest" description="Disordered" evidence="1">
    <location>
        <begin position="1"/>
        <end position="20"/>
    </location>
</feature>
<feature type="region of interest" description="Disordered" evidence="1">
    <location>
        <begin position="142"/>
        <end position="199"/>
    </location>
</feature>
<dbReference type="AlphaFoldDB" id="A0A9N9Q3Z0"/>
<feature type="compositionally biased region" description="Acidic residues" evidence="1">
    <location>
        <begin position="176"/>
        <end position="199"/>
    </location>
</feature>
<dbReference type="OrthoDB" id="10400299at2759"/>
<dbReference type="Proteomes" id="UP000701801">
    <property type="component" value="Unassembled WGS sequence"/>
</dbReference>
<name>A0A9N9Q3Z0_9HELO</name>